<protein>
    <submittedName>
        <fullName evidence="1">Uncharacterized protein</fullName>
    </submittedName>
</protein>
<accession>A0A2I0JQ45</accession>
<dbReference type="Proteomes" id="UP000233551">
    <property type="component" value="Unassembled WGS sequence"/>
</dbReference>
<name>A0A2I0JQ45_PUNGR</name>
<sequence length="97" mass="10350">MGVGRLGWTSRAVGARKTASVAAREDQARHASSDHGCARLHSSWTVTTSSRGRVGVKRDPSNVMARLAKVAGRKSTSEDPDVPDEHPLDPILFMAGI</sequence>
<dbReference type="EMBL" id="PGOL01001393">
    <property type="protein sequence ID" value="PKI58417.1"/>
    <property type="molecule type" value="Genomic_DNA"/>
</dbReference>
<organism evidence="1 2">
    <name type="scientific">Punica granatum</name>
    <name type="common">Pomegranate</name>
    <dbReference type="NCBI Taxonomy" id="22663"/>
    <lineage>
        <taxon>Eukaryota</taxon>
        <taxon>Viridiplantae</taxon>
        <taxon>Streptophyta</taxon>
        <taxon>Embryophyta</taxon>
        <taxon>Tracheophyta</taxon>
        <taxon>Spermatophyta</taxon>
        <taxon>Magnoliopsida</taxon>
        <taxon>eudicotyledons</taxon>
        <taxon>Gunneridae</taxon>
        <taxon>Pentapetalae</taxon>
        <taxon>rosids</taxon>
        <taxon>malvids</taxon>
        <taxon>Myrtales</taxon>
        <taxon>Lythraceae</taxon>
        <taxon>Punica</taxon>
    </lineage>
</organism>
<comment type="caution">
    <text evidence="1">The sequence shown here is derived from an EMBL/GenBank/DDBJ whole genome shotgun (WGS) entry which is preliminary data.</text>
</comment>
<evidence type="ECO:0000313" key="2">
    <source>
        <dbReference type="Proteomes" id="UP000233551"/>
    </source>
</evidence>
<dbReference type="AlphaFoldDB" id="A0A2I0JQ45"/>
<keyword evidence="2" id="KW-1185">Reference proteome</keyword>
<proteinExistence type="predicted"/>
<gene>
    <name evidence="1" type="ORF">CRG98_021175</name>
</gene>
<evidence type="ECO:0000313" key="1">
    <source>
        <dbReference type="EMBL" id="PKI58417.1"/>
    </source>
</evidence>
<reference evidence="1 2" key="1">
    <citation type="submission" date="2017-11" db="EMBL/GenBank/DDBJ databases">
        <title>De-novo sequencing of pomegranate (Punica granatum L.) genome.</title>
        <authorList>
            <person name="Akparov Z."/>
            <person name="Amiraslanov A."/>
            <person name="Hajiyeva S."/>
            <person name="Abbasov M."/>
            <person name="Kaur K."/>
            <person name="Hamwieh A."/>
            <person name="Solovyev V."/>
            <person name="Salamov A."/>
            <person name="Braich B."/>
            <person name="Kosarev P."/>
            <person name="Mahmoud A."/>
            <person name="Hajiyev E."/>
            <person name="Babayeva S."/>
            <person name="Izzatullayeva V."/>
            <person name="Mammadov A."/>
            <person name="Mammadov A."/>
            <person name="Sharifova S."/>
            <person name="Ojaghi J."/>
            <person name="Eynullazada K."/>
            <person name="Bayramov B."/>
            <person name="Abdulazimova A."/>
            <person name="Shahmuradov I."/>
        </authorList>
    </citation>
    <scope>NUCLEOTIDE SEQUENCE [LARGE SCALE GENOMIC DNA]</scope>
    <source>
        <strain evidence="2">cv. AG2017</strain>
        <tissue evidence="1">Leaf</tissue>
    </source>
</reference>